<dbReference type="PROSITE" id="PS52012">
    <property type="entry name" value="CFEM"/>
    <property type="match status" value="1"/>
</dbReference>
<evidence type="ECO:0000256" key="8">
    <source>
        <dbReference type="ARBA" id="ARBA00022723"/>
    </source>
</evidence>
<evidence type="ECO:0000259" key="17">
    <source>
        <dbReference type="PROSITE" id="PS52012"/>
    </source>
</evidence>
<proteinExistence type="inferred from homology"/>
<evidence type="ECO:0000256" key="6">
    <source>
        <dbReference type="ARBA" id="ARBA00022617"/>
    </source>
</evidence>
<keyword evidence="6 15" id="KW-0349">Heme</keyword>
<dbReference type="AlphaFoldDB" id="A0A2K3QNN2"/>
<feature type="disulfide bond" evidence="15">
    <location>
        <begin position="43"/>
        <end position="50"/>
    </location>
</feature>
<evidence type="ECO:0000256" key="4">
    <source>
        <dbReference type="ARBA" id="ARBA00022475"/>
    </source>
</evidence>
<keyword evidence="14" id="KW-0449">Lipoprotein</keyword>
<keyword evidence="8 15" id="KW-0479">Metal-binding</keyword>
<evidence type="ECO:0000313" key="18">
    <source>
        <dbReference type="EMBL" id="PNY29141.1"/>
    </source>
</evidence>
<comment type="subcellular location">
    <subcellularLocation>
        <location evidence="1">Cell membrane</location>
        <topology evidence="1">Lipid-anchor</topology>
        <topology evidence="1">GPI-anchor</topology>
    </subcellularLocation>
    <subcellularLocation>
        <location evidence="2">Secreted</location>
    </subcellularLocation>
</comment>
<dbReference type="GO" id="GO:0098552">
    <property type="term" value="C:side of membrane"/>
    <property type="evidence" value="ECO:0007669"/>
    <property type="project" value="UniProtKB-KW"/>
</dbReference>
<dbReference type="GO" id="GO:0005886">
    <property type="term" value="C:plasma membrane"/>
    <property type="evidence" value="ECO:0007669"/>
    <property type="project" value="UniProtKB-SubCell"/>
</dbReference>
<evidence type="ECO:0000256" key="9">
    <source>
        <dbReference type="ARBA" id="ARBA00022729"/>
    </source>
</evidence>
<evidence type="ECO:0000256" key="7">
    <source>
        <dbReference type="ARBA" id="ARBA00022622"/>
    </source>
</evidence>
<dbReference type="PANTHER" id="PTHR37928:SF1">
    <property type="entry name" value="CFEM DOMAIN PROTEIN (AFU_ORTHOLOGUE AFUA_6G14090)"/>
    <property type="match status" value="1"/>
</dbReference>
<evidence type="ECO:0000256" key="2">
    <source>
        <dbReference type="ARBA" id="ARBA00004613"/>
    </source>
</evidence>
<dbReference type="InterPro" id="IPR008427">
    <property type="entry name" value="Extracellular_membr_CFEM_dom"/>
</dbReference>
<dbReference type="OrthoDB" id="3065412at2759"/>
<feature type="signal peptide" evidence="16">
    <location>
        <begin position="1"/>
        <end position="16"/>
    </location>
</feature>
<evidence type="ECO:0000256" key="10">
    <source>
        <dbReference type="ARBA" id="ARBA00023004"/>
    </source>
</evidence>
<evidence type="ECO:0000256" key="13">
    <source>
        <dbReference type="ARBA" id="ARBA00023180"/>
    </source>
</evidence>
<evidence type="ECO:0000256" key="11">
    <source>
        <dbReference type="ARBA" id="ARBA00023136"/>
    </source>
</evidence>
<protein>
    <recommendedName>
        <fullName evidence="17">CFEM domain-containing protein</fullName>
    </recommendedName>
</protein>
<dbReference type="EMBL" id="NRSZ01000152">
    <property type="protein sequence ID" value="PNY29141.1"/>
    <property type="molecule type" value="Genomic_DNA"/>
</dbReference>
<dbReference type="PANTHER" id="PTHR37928">
    <property type="entry name" value="CFEM DOMAIN PROTEIN (AFU_ORTHOLOGUE AFUA_6G14090)"/>
    <property type="match status" value="1"/>
</dbReference>
<dbReference type="SMART" id="SM00747">
    <property type="entry name" value="CFEM"/>
    <property type="match status" value="1"/>
</dbReference>
<evidence type="ECO:0000256" key="5">
    <source>
        <dbReference type="ARBA" id="ARBA00022525"/>
    </source>
</evidence>
<evidence type="ECO:0000313" key="19">
    <source>
        <dbReference type="Proteomes" id="UP000236621"/>
    </source>
</evidence>
<name>A0A2K3QNN2_9HYPO</name>
<reference evidence="18 19" key="1">
    <citation type="submission" date="2017-08" db="EMBL/GenBank/DDBJ databases">
        <title>Harnessing the power of phylogenomics to disentangle the directionality and signatures of interkingdom host jumping in the parasitic fungal genus Tolypocladium.</title>
        <authorList>
            <person name="Quandt C.A."/>
            <person name="Patterson W."/>
            <person name="Spatafora J.W."/>
        </authorList>
    </citation>
    <scope>NUCLEOTIDE SEQUENCE [LARGE SCALE GENOMIC DNA]</scope>
    <source>
        <strain evidence="18 19">CBS 113982</strain>
    </source>
</reference>
<dbReference type="Proteomes" id="UP000236621">
    <property type="component" value="Unassembled WGS sequence"/>
</dbReference>
<sequence length="170" mass="15937">MKSALVMALAASLVAAQDPLGSIPACARDCVAQFVTGSGIAGCKAADIACVCKNKDFLGSIACCLAKVCSQDDQNKTVQYATQLCNASGVQVPSKVVCSSSASPSGSATGSATGSASGSASGSATSTAAPKATGTATGASPASSSTGAAVPVVGSAGGLAGAVLAMLAVL</sequence>
<dbReference type="STRING" id="45235.A0A2K3QNN2"/>
<evidence type="ECO:0000256" key="1">
    <source>
        <dbReference type="ARBA" id="ARBA00004609"/>
    </source>
</evidence>
<feature type="binding site" description="axial binding residue" evidence="15">
    <location>
        <position position="47"/>
    </location>
    <ligand>
        <name>heme</name>
        <dbReference type="ChEBI" id="CHEBI:30413"/>
    </ligand>
    <ligandPart>
        <name>Fe</name>
        <dbReference type="ChEBI" id="CHEBI:18248"/>
    </ligandPart>
</feature>
<gene>
    <name evidence="18" type="ORF">TCAP_00941</name>
</gene>
<dbReference type="InterPro" id="IPR051735">
    <property type="entry name" value="CFEM_domain"/>
</dbReference>
<keyword evidence="13" id="KW-0325">Glycoprotein</keyword>
<feature type="chain" id="PRO_5014345705" description="CFEM domain-containing protein" evidence="16">
    <location>
        <begin position="17"/>
        <end position="170"/>
    </location>
</feature>
<evidence type="ECO:0000256" key="14">
    <source>
        <dbReference type="ARBA" id="ARBA00023288"/>
    </source>
</evidence>
<keyword evidence="11" id="KW-0472">Membrane</keyword>
<evidence type="ECO:0000256" key="16">
    <source>
        <dbReference type="SAM" id="SignalP"/>
    </source>
</evidence>
<evidence type="ECO:0000256" key="12">
    <source>
        <dbReference type="ARBA" id="ARBA00023157"/>
    </source>
</evidence>
<keyword evidence="19" id="KW-1185">Reference proteome</keyword>
<keyword evidence="5" id="KW-0964">Secreted</keyword>
<accession>A0A2K3QNN2</accession>
<dbReference type="Pfam" id="PF05730">
    <property type="entry name" value="CFEM"/>
    <property type="match status" value="1"/>
</dbReference>
<keyword evidence="4" id="KW-1003">Cell membrane</keyword>
<comment type="caution">
    <text evidence="15">Lacks conserved residue(s) required for the propagation of feature annotation.</text>
</comment>
<evidence type="ECO:0000256" key="15">
    <source>
        <dbReference type="PROSITE-ProRule" id="PRU01356"/>
    </source>
</evidence>
<organism evidence="18 19">
    <name type="scientific">Tolypocladium capitatum</name>
    <dbReference type="NCBI Taxonomy" id="45235"/>
    <lineage>
        <taxon>Eukaryota</taxon>
        <taxon>Fungi</taxon>
        <taxon>Dikarya</taxon>
        <taxon>Ascomycota</taxon>
        <taxon>Pezizomycotina</taxon>
        <taxon>Sordariomycetes</taxon>
        <taxon>Hypocreomycetidae</taxon>
        <taxon>Hypocreales</taxon>
        <taxon>Ophiocordycipitaceae</taxon>
        <taxon>Tolypocladium</taxon>
    </lineage>
</organism>
<comment type="similarity">
    <text evidence="3">Belongs to the RBT5 family.</text>
</comment>
<keyword evidence="12 15" id="KW-1015">Disulfide bond</keyword>
<dbReference type="GO" id="GO:0046872">
    <property type="term" value="F:metal ion binding"/>
    <property type="evidence" value="ECO:0007669"/>
    <property type="project" value="UniProtKB-UniRule"/>
</dbReference>
<evidence type="ECO:0000256" key="3">
    <source>
        <dbReference type="ARBA" id="ARBA00010031"/>
    </source>
</evidence>
<keyword evidence="7" id="KW-0336">GPI-anchor</keyword>
<feature type="domain" description="CFEM" evidence="17">
    <location>
        <begin position="1"/>
        <end position="112"/>
    </location>
</feature>
<dbReference type="GO" id="GO:0005576">
    <property type="term" value="C:extracellular region"/>
    <property type="evidence" value="ECO:0007669"/>
    <property type="project" value="UniProtKB-SubCell"/>
</dbReference>
<keyword evidence="10 15" id="KW-0408">Iron</keyword>
<feature type="disulfide bond" evidence="15">
    <location>
        <begin position="52"/>
        <end position="85"/>
    </location>
</feature>
<comment type="caution">
    <text evidence="18">The sequence shown here is derived from an EMBL/GenBank/DDBJ whole genome shotgun (WGS) entry which is preliminary data.</text>
</comment>
<keyword evidence="9 16" id="KW-0732">Signal</keyword>